<organism evidence="1 2">
    <name type="scientific">Dreissena polymorpha</name>
    <name type="common">Zebra mussel</name>
    <name type="synonym">Mytilus polymorpha</name>
    <dbReference type="NCBI Taxonomy" id="45954"/>
    <lineage>
        <taxon>Eukaryota</taxon>
        <taxon>Metazoa</taxon>
        <taxon>Spiralia</taxon>
        <taxon>Lophotrochozoa</taxon>
        <taxon>Mollusca</taxon>
        <taxon>Bivalvia</taxon>
        <taxon>Autobranchia</taxon>
        <taxon>Heteroconchia</taxon>
        <taxon>Euheterodonta</taxon>
        <taxon>Imparidentia</taxon>
        <taxon>Neoheterodontei</taxon>
        <taxon>Myida</taxon>
        <taxon>Dreissenoidea</taxon>
        <taxon>Dreissenidae</taxon>
        <taxon>Dreissena</taxon>
    </lineage>
</organism>
<dbReference type="Proteomes" id="UP000828390">
    <property type="component" value="Unassembled WGS sequence"/>
</dbReference>
<keyword evidence="2" id="KW-1185">Reference proteome</keyword>
<evidence type="ECO:0000313" key="1">
    <source>
        <dbReference type="EMBL" id="KAH3782220.1"/>
    </source>
</evidence>
<name>A0A9D4EQI6_DREPO</name>
<reference evidence="1" key="2">
    <citation type="submission" date="2020-11" db="EMBL/GenBank/DDBJ databases">
        <authorList>
            <person name="McCartney M.A."/>
            <person name="Auch B."/>
            <person name="Kono T."/>
            <person name="Mallez S."/>
            <person name="Becker A."/>
            <person name="Gohl D.M."/>
            <person name="Silverstein K.A.T."/>
            <person name="Koren S."/>
            <person name="Bechman K.B."/>
            <person name="Herman A."/>
            <person name="Abrahante J.E."/>
            <person name="Garbe J."/>
        </authorList>
    </citation>
    <scope>NUCLEOTIDE SEQUENCE</scope>
    <source>
        <strain evidence="1">Duluth1</strain>
        <tissue evidence="1">Whole animal</tissue>
    </source>
</reference>
<accession>A0A9D4EQI6</accession>
<comment type="caution">
    <text evidence="1">The sequence shown here is derived from an EMBL/GenBank/DDBJ whole genome shotgun (WGS) entry which is preliminary data.</text>
</comment>
<proteinExistence type="predicted"/>
<sequence>MHFHARCSINTRDSLVARSHTTLSHTLNLQLSFYDYLPPDKAHLTEHSPWIRGQTFSLFGL</sequence>
<dbReference type="AlphaFoldDB" id="A0A9D4EQI6"/>
<evidence type="ECO:0000313" key="2">
    <source>
        <dbReference type="Proteomes" id="UP000828390"/>
    </source>
</evidence>
<protein>
    <submittedName>
        <fullName evidence="1">Uncharacterized protein</fullName>
    </submittedName>
</protein>
<dbReference type="EMBL" id="JAIWYP010000008">
    <property type="protein sequence ID" value="KAH3782220.1"/>
    <property type="molecule type" value="Genomic_DNA"/>
</dbReference>
<gene>
    <name evidence="1" type="ORF">DPMN_160132</name>
</gene>
<reference evidence="1" key="1">
    <citation type="journal article" date="2019" name="bioRxiv">
        <title>The Genome of the Zebra Mussel, Dreissena polymorpha: A Resource for Invasive Species Research.</title>
        <authorList>
            <person name="McCartney M.A."/>
            <person name="Auch B."/>
            <person name="Kono T."/>
            <person name="Mallez S."/>
            <person name="Zhang Y."/>
            <person name="Obille A."/>
            <person name="Becker A."/>
            <person name="Abrahante J.E."/>
            <person name="Garbe J."/>
            <person name="Badalamenti J.P."/>
            <person name="Herman A."/>
            <person name="Mangelson H."/>
            <person name="Liachko I."/>
            <person name="Sullivan S."/>
            <person name="Sone E.D."/>
            <person name="Koren S."/>
            <person name="Silverstein K.A.T."/>
            <person name="Beckman K.B."/>
            <person name="Gohl D.M."/>
        </authorList>
    </citation>
    <scope>NUCLEOTIDE SEQUENCE</scope>
    <source>
        <strain evidence="1">Duluth1</strain>
        <tissue evidence="1">Whole animal</tissue>
    </source>
</reference>